<dbReference type="PROSITE" id="PS01172">
    <property type="entry name" value="RIBOSOMAL_L44E"/>
    <property type="match status" value="1"/>
</dbReference>
<dbReference type="PANTHER" id="PTHR10369">
    <property type="entry name" value="60S RIBOSOMAL PROTEIN L36A/L44"/>
    <property type="match status" value="1"/>
</dbReference>
<dbReference type="OrthoDB" id="2967263at2759"/>
<dbReference type="Gene3D" id="1.25.40.10">
    <property type="entry name" value="Tetratricopeptide repeat domain"/>
    <property type="match status" value="1"/>
</dbReference>
<evidence type="ECO:0000313" key="6">
    <source>
        <dbReference type="Proteomes" id="UP000094801"/>
    </source>
</evidence>
<dbReference type="InterPro" id="IPR011332">
    <property type="entry name" value="Ribosomal_zn-bd"/>
</dbReference>
<name>A0A1E4T6V4_9ASCO</name>
<dbReference type="Pfam" id="PF08579">
    <property type="entry name" value="RPM2"/>
    <property type="match status" value="1"/>
</dbReference>
<keyword evidence="2 4" id="KW-0689">Ribosomal protein</keyword>
<protein>
    <recommendedName>
        <fullName evidence="7">60S ribosomal protein L44</fullName>
    </recommendedName>
</protein>
<dbReference type="FunFam" id="3.10.450.80:FF:000001">
    <property type="entry name" value="60S ribosomal protein L44"/>
    <property type="match status" value="1"/>
</dbReference>
<reference evidence="6" key="1">
    <citation type="submission" date="2016-04" db="EMBL/GenBank/DDBJ databases">
        <title>Comparative genomics of biotechnologically important yeasts.</title>
        <authorList>
            <consortium name="DOE Joint Genome Institute"/>
            <person name="Riley R."/>
            <person name="Haridas S."/>
            <person name="Wolfe K.H."/>
            <person name="Lopes M.R."/>
            <person name="Hittinger C.T."/>
            <person name="Goker M."/>
            <person name="Salamov A."/>
            <person name="Wisecaver J."/>
            <person name="Long T.M."/>
            <person name="Aerts A.L."/>
            <person name="Barry K."/>
            <person name="Choi C."/>
            <person name="Clum A."/>
            <person name="Coughlan A.Y."/>
            <person name="Deshpande S."/>
            <person name="Douglass A.P."/>
            <person name="Hanson S.J."/>
            <person name="Klenk H.-P."/>
            <person name="Labutti K."/>
            <person name="Lapidus A."/>
            <person name="Lindquist E."/>
            <person name="Lipzen A."/>
            <person name="Meier-Kolthoff J.P."/>
            <person name="Ohm R.A."/>
            <person name="Otillar R.P."/>
            <person name="Pangilinan J."/>
            <person name="Peng Y."/>
            <person name="Rokas A."/>
            <person name="Rosa C.A."/>
            <person name="Scheuner C."/>
            <person name="Sibirny A.A."/>
            <person name="Slot J.C."/>
            <person name="Stielow J.B."/>
            <person name="Sun H."/>
            <person name="Kurtzman C.P."/>
            <person name="Blackwell M."/>
            <person name="Grigoriev I.V."/>
            <person name="Jeffries T.W."/>
        </authorList>
    </citation>
    <scope>NUCLEOTIDE SEQUENCE [LARGE SCALE GENOMIC DNA]</scope>
    <source>
        <strain evidence="6">NRRL YB-2248</strain>
    </source>
</reference>
<dbReference type="GO" id="GO:0003735">
    <property type="term" value="F:structural constituent of ribosome"/>
    <property type="evidence" value="ECO:0007669"/>
    <property type="project" value="InterPro"/>
</dbReference>
<evidence type="ECO:0000256" key="1">
    <source>
        <dbReference type="ARBA" id="ARBA00009364"/>
    </source>
</evidence>
<dbReference type="EMBL" id="KV453848">
    <property type="protein sequence ID" value="ODV87490.1"/>
    <property type="molecule type" value="Genomic_DNA"/>
</dbReference>
<dbReference type="STRING" id="983967.A0A1E4T6V4"/>
<dbReference type="InterPro" id="IPR000552">
    <property type="entry name" value="Ribosomal_eL44"/>
</dbReference>
<dbReference type="Pfam" id="PF00935">
    <property type="entry name" value="Ribosomal_L44"/>
    <property type="match status" value="1"/>
</dbReference>
<dbReference type="SUPFAM" id="SSF57829">
    <property type="entry name" value="Zn-binding ribosomal proteins"/>
    <property type="match status" value="1"/>
</dbReference>
<gene>
    <name evidence="5" type="ORF">CANARDRAFT_194451</name>
</gene>
<accession>A0A1E4T6V4</accession>
<evidence type="ECO:0000256" key="3">
    <source>
        <dbReference type="ARBA" id="ARBA00023274"/>
    </source>
</evidence>
<proteinExistence type="inferred from homology"/>
<organism evidence="5 6">
    <name type="scientific">[Candida] arabinofermentans NRRL YB-2248</name>
    <dbReference type="NCBI Taxonomy" id="983967"/>
    <lineage>
        <taxon>Eukaryota</taxon>
        <taxon>Fungi</taxon>
        <taxon>Dikarya</taxon>
        <taxon>Ascomycota</taxon>
        <taxon>Saccharomycotina</taxon>
        <taxon>Pichiomycetes</taxon>
        <taxon>Pichiales</taxon>
        <taxon>Pichiaceae</taxon>
        <taxon>Ogataea</taxon>
        <taxon>Ogataea/Candida clade</taxon>
    </lineage>
</organism>
<dbReference type="InterPro" id="IPR011990">
    <property type="entry name" value="TPR-like_helical_dom_sf"/>
</dbReference>
<comment type="similarity">
    <text evidence="1 4">Belongs to the eukaryotic ribosomal protein eL42 family.</text>
</comment>
<dbReference type="InterPro" id="IPR013888">
    <property type="entry name" value="RNase_P_Rpm2_mt"/>
</dbReference>
<keyword evidence="3 4" id="KW-0687">Ribonucleoprotein</keyword>
<feature type="non-terminal residue" evidence="5">
    <location>
        <position position="1"/>
    </location>
</feature>
<keyword evidence="6" id="KW-1185">Reference proteome</keyword>
<dbReference type="GO" id="GO:0005840">
    <property type="term" value="C:ribosome"/>
    <property type="evidence" value="ECO:0007669"/>
    <property type="project" value="UniProtKB-KW"/>
</dbReference>
<dbReference type="Proteomes" id="UP000094801">
    <property type="component" value="Unassembled WGS sequence"/>
</dbReference>
<evidence type="ECO:0000256" key="2">
    <source>
        <dbReference type="ARBA" id="ARBA00022980"/>
    </source>
</evidence>
<dbReference type="AlphaFoldDB" id="A0A1E4T6V4"/>
<sequence length="579" mass="67819">KKYNEILPIYSRIKNNNLNPSLSIYNKVISSIPMRNITDESIEDNLSLLLTVYSDMLSNNIKPSNETYQMVLDSLFKGSLKSYQDGNFSQGLDFFKIGLELFLISFEKNSFNDDIYLNFINCLINYQWKSMEPKQLYQLINKVEDKLNFYLSLIQYTKFTKDTEYIQHLYTELQKLDSNSLFRNQVEIYSTMISSLNYCQEYEKSALFLNSILDSTQLDQNSISKLISSYIESQALINPYDAYESFIKFNKLKYLPDVSVLSLLTIFKSMLNLNDLSSACKVWNLMVIRKDFDDSIQNDLRSSSNYNYLSTYLDHYCDLLLNTQNKSSIVKFSNELLVKESLNLSNVQLIKLINYQTSNDLTDLQKDLIINQGLKKHQDDLSLNNYLSMIIDHINPSSYSSIFNTVFFKKLIEDYRLCNDNIYGLIKIFKELQHTTTTTTKSVLKNWYYYTRVLLYEFNDLSNYYIELPRELIDFNVPKTRKTYCKGKACKKHTQHRVTQYKAGKASLYAQGKRRYDRKQSGYGGQTKQVFHKKAKTTKKVVLRLECVVCKTKMQLPLKRCKHFELGGDKKQKGQALQF</sequence>
<dbReference type="Gene3D" id="3.10.450.80">
    <property type="match status" value="1"/>
</dbReference>
<evidence type="ECO:0000313" key="5">
    <source>
        <dbReference type="EMBL" id="ODV87490.1"/>
    </source>
</evidence>
<evidence type="ECO:0008006" key="7">
    <source>
        <dbReference type="Google" id="ProtNLM"/>
    </source>
</evidence>
<dbReference type="GO" id="GO:1990904">
    <property type="term" value="C:ribonucleoprotein complex"/>
    <property type="evidence" value="ECO:0007669"/>
    <property type="project" value="UniProtKB-KW"/>
</dbReference>
<dbReference type="InterPro" id="IPR053708">
    <property type="entry name" value="Ribosomal_LSU_eL42"/>
</dbReference>
<evidence type="ECO:0000256" key="4">
    <source>
        <dbReference type="RuleBase" id="RU000666"/>
    </source>
</evidence>
<dbReference type="GO" id="GO:0006412">
    <property type="term" value="P:translation"/>
    <property type="evidence" value="ECO:0007669"/>
    <property type="project" value="InterPro"/>
</dbReference>